<protein>
    <recommendedName>
        <fullName evidence="7">Lipoprotein</fullName>
    </recommendedName>
</protein>
<accession>A0A1M6ZTU7</accession>
<dbReference type="AlphaFoldDB" id="A0A1M6ZTU7"/>
<dbReference type="OrthoDB" id="5348860at2"/>
<feature type="region of interest" description="Disordered" evidence="1">
    <location>
        <begin position="180"/>
        <end position="202"/>
    </location>
</feature>
<evidence type="ECO:0008006" key="7">
    <source>
        <dbReference type="Google" id="ProtNLM"/>
    </source>
</evidence>
<feature type="compositionally biased region" description="Polar residues" evidence="1">
    <location>
        <begin position="258"/>
        <end position="272"/>
    </location>
</feature>
<dbReference type="Proteomes" id="UP000321726">
    <property type="component" value="Unassembled WGS sequence"/>
</dbReference>
<feature type="compositionally biased region" description="Acidic residues" evidence="1">
    <location>
        <begin position="273"/>
        <end position="288"/>
    </location>
</feature>
<dbReference type="EMBL" id="FRCA01000001">
    <property type="protein sequence ID" value="SHL33902.1"/>
    <property type="molecule type" value="Genomic_DNA"/>
</dbReference>
<evidence type="ECO:0000313" key="6">
    <source>
        <dbReference type="Proteomes" id="UP000321726"/>
    </source>
</evidence>
<feature type="region of interest" description="Disordered" evidence="1">
    <location>
        <begin position="23"/>
        <end position="70"/>
    </location>
</feature>
<feature type="compositionally biased region" description="Acidic residues" evidence="1">
    <location>
        <begin position="238"/>
        <end position="251"/>
    </location>
</feature>
<feature type="chain" id="PRO_5009923417" description="Lipoprotein" evidence="2">
    <location>
        <begin position="24"/>
        <end position="288"/>
    </location>
</feature>
<evidence type="ECO:0000313" key="5">
    <source>
        <dbReference type="Proteomes" id="UP000184123"/>
    </source>
</evidence>
<reference evidence="4 5" key="1">
    <citation type="submission" date="2016-11" db="EMBL/GenBank/DDBJ databases">
        <authorList>
            <person name="Jaros S."/>
            <person name="Januszkiewicz K."/>
            <person name="Wedrychowicz H."/>
        </authorList>
    </citation>
    <scope>NUCLEOTIDE SEQUENCE [LARGE SCALE GENOMIC DNA]</scope>
    <source>
        <strain evidence="4 5">DSM 4740</strain>
    </source>
</reference>
<feature type="compositionally biased region" description="Polar residues" evidence="1">
    <location>
        <begin position="32"/>
        <end position="42"/>
    </location>
</feature>
<reference evidence="3 6" key="2">
    <citation type="submission" date="2019-07" db="EMBL/GenBank/DDBJ databases">
        <title>Whole genome shotgun sequence of Halomonas cupida NBRC 102219.</title>
        <authorList>
            <person name="Hosoyama A."/>
            <person name="Uohara A."/>
            <person name="Ohji S."/>
            <person name="Ichikawa N."/>
        </authorList>
    </citation>
    <scope>NUCLEOTIDE SEQUENCE [LARGE SCALE GENOMIC DNA]</scope>
    <source>
        <strain evidence="3 6">NBRC 102219</strain>
    </source>
</reference>
<dbReference type="Proteomes" id="UP000184123">
    <property type="component" value="Unassembled WGS sequence"/>
</dbReference>
<evidence type="ECO:0000313" key="3">
    <source>
        <dbReference type="EMBL" id="GEN22647.1"/>
    </source>
</evidence>
<keyword evidence="2" id="KW-0732">Signal</keyword>
<sequence length="288" mass="30485">MNAKPMLALTAALWLGIGLSACSDGDDENTEQNETTSAQSQSTDDEATSAEDSGEEESHSEPMSEADRQATLEDSLRANFDPQLGEVRYLVGWADLNGDDQQEAVVHVVGPMVCGTGGCDTLILQAQDNAWQVVSAQPTTEPPVQLANSAHDGWQDLLMQRHVGADEPSETVRLRFDGSSYVEAEGDTTDAEPTTTLIEPFDSLDDAQPLFEGEIDGSYENADLVDEQEAATAAEPENASDEASDDGESSDNGESSDATGSDGNTQNSGGENETSDDTAEDEATDSSY</sequence>
<dbReference type="PROSITE" id="PS51257">
    <property type="entry name" value="PROKAR_LIPOPROTEIN"/>
    <property type="match status" value="1"/>
</dbReference>
<feature type="region of interest" description="Disordered" evidence="1">
    <location>
        <begin position="226"/>
        <end position="288"/>
    </location>
</feature>
<evidence type="ECO:0000256" key="1">
    <source>
        <dbReference type="SAM" id="MobiDB-lite"/>
    </source>
</evidence>
<evidence type="ECO:0000256" key="2">
    <source>
        <dbReference type="SAM" id="SignalP"/>
    </source>
</evidence>
<gene>
    <name evidence="3" type="ORF">HCU01_05960</name>
    <name evidence="4" type="ORF">SAMN05660971_00246</name>
</gene>
<dbReference type="EMBL" id="BJXU01000018">
    <property type="protein sequence ID" value="GEN22647.1"/>
    <property type="molecule type" value="Genomic_DNA"/>
</dbReference>
<feature type="compositionally biased region" description="Basic and acidic residues" evidence="1">
    <location>
        <begin position="56"/>
        <end position="70"/>
    </location>
</feature>
<feature type="compositionally biased region" description="Acidic residues" evidence="1">
    <location>
        <begin position="43"/>
        <end position="55"/>
    </location>
</feature>
<proteinExistence type="predicted"/>
<organism evidence="4 5">
    <name type="scientific">Halomonas cupida</name>
    <dbReference type="NCBI Taxonomy" id="44933"/>
    <lineage>
        <taxon>Bacteria</taxon>
        <taxon>Pseudomonadati</taxon>
        <taxon>Pseudomonadota</taxon>
        <taxon>Gammaproteobacteria</taxon>
        <taxon>Oceanospirillales</taxon>
        <taxon>Halomonadaceae</taxon>
        <taxon>Halomonas</taxon>
    </lineage>
</organism>
<evidence type="ECO:0000313" key="4">
    <source>
        <dbReference type="EMBL" id="SHL33902.1"/>
    </source>
</evidence>
<dbReference type="STRING" id="44933.SAMN05660971_00246"/>
<feature type="signal peptide" evidence="2">
    <location>
        <begin position="1"/>
        <end position="23"/>
    </location>
</feature>
<name>A0A1M6ZTU7_9GAMM</name>
<keyword evidence="6" id="KW-1185">Reference proteome</keyword>
<dbReference type="RefSeq" id="WP_073433205.1">
    <property type="nucleotide sequence ID" value="NZ_BJXU01000018.1"/>
</dbReference>